<evidence type="ECO:0000256" key="6">
    <source>
        <dbReference type="ARBA" id="ARBA00022989"/>
    </source>
</evidence>
<evidence type="ECO:0000256" key="5">
    <source>
        <dbReference type="ARBA" id="ARBA00022692"/>
    </source>
</evidence>
<dbReference type="InterPro" id="IPR052031">
    <property type="entry name" value="Membrane_Transporter-Flippase"/>
</dbReference>
<evidence type="ECO:0000313" key="9">
    <source>
        <dbReference type="EMBL" id="KIU12863.1"/>
    </source>
</evidence>
<dbReference type="GO" id="GO:0005886">
    <property type="term" value="C:plasma membrane"/>
    <property type="evidence" value="ECO:0007669"/>
    <property type="project" value="UniProtKB-SubCell"/>
</dbReference>
<evidence type="ECO:0000256" key="8">
    <source>
        <dbReference type="SAM" id="Phobius"/>
    </source>
</evidence>
<dbReference type="Pfam" id="PF01554">
    <property type="entry name" value="MatE"/>
    <property type="match status" value="2"/>
</dbReference>
<feature type="transmembrane region" description="Helical" evidence="8">
    <location>
        <begin position="62"/>
        <end position="84"/>
    </location>
</feature>
<feature type="transmembrane region" description="Helical" evidence="8">
    <location>
        <begin position="21"/>
        <end position="42"/>
    </location>
</feature>
<feature type="transmembrane region" description="Helical" evidence="8">
    <location>
        <begin position="202"/>
        <end position="224"/>
    </location>
</feature>
<feature type="transmembrane region" description="Helical" evidence="8">
    <location>
        <begin position="333"/>
        <end position="354"/>
    </location>
</feature>
<evidence type="ECO:0000256" key="3">
    <source>
        <dbReference type="ARBA" id="ARBA00022448"/>
    </source>
</evidence>
<protein>
    <recommendedName>
        <fullName evidence="11">MATE family efflux transporter</fullName>
    </recommendedName>
</protein>
<organism evidence="9 10">
    <name type="scientific">Bacillus subtilis</name>
    <dbReference type="NCBI Taxonomy" id="1423"/>
    <lineage>
        <taxon>Bacteria</taxon>
        <taxon>Bacillati</taxon>
        <taxon>Bacillota</taxon>
        <taxon>Bacilli</taxon>
        <taxon>Bacillales</taxon>
        <taxon>Bacillaceae</taxon>
        <taxon>Bacillus</taxon>
    </lineage>
</organism>
<comment type="similarity">
    <text evidence="2">Belongs to the multi antimicrobial extrusion (MATE) (TC 2.A.66.1) family.</text>
</comment>
<dbReference type="CDD" id="cd13138">
    <property type="entry name" value="MATE_yoeA_like"/>
    <property type="match status" value="1"/>
</dbReference>
<dbReference type="PANTHER" id="PTHR43549">
    <property type="entry name" value="MULTIDRUG RESISTANCE PROTEIN YPNP-RELATED"/>
    <property type="match status" value="1"/>
</dbReference>
<feature type="transmembrane region" description="Helical" evidence="8">
    <location>
        <begin position="247"/>
        <end position="273"/>
    </location>
</feature>
<proteinExistence type="inferred from homology"/>
<name>A0A0D1IU54_BACIU</name>
<feature type="transmembrane region" description="Helical" evidence="8">
    <location>
        <begin position="293"/>
        <end position="313"/>
    </location>
</feature>
<dbReference type="EMBL" id="JXBC01000002">
    <property type="protein sequence ID" value="KIU12863.1"/>
    <property type="molecule type" value="Genomic_DNA"/>
</dbReference>
<keyword evidence="7 8" id="KW-0472">Membrane</keyword>
<dbReference type="NCBIfam" id="TIGR00797">
    <property type="entry name" value="matE"/>
    <property type="match status" value="1"/>
</dbReference>
<keyword evidence="5 8" id="KW-0812">Transmembrane</keyword>
<gene>
    <name evidence="9" type="ORF">SC09_Contig19orf01459</name>
</gene>
<dbReference type="GO" id="GO:0015297">
    <property type="term" value="F:antiporter activity"/>
    <property type="evidence" value="ECO:0007669"/>
    <property type="project" value="InterPro"/>
</dbReference>
<keyword evidence="6 8" id="KW-1133">Transmembrane helix</keyword>
<dbReference type="InterPro" id="IPR002528">
    <property type="entry name" value="MATE_fam"/>
</dbReference>
<keyword evidence="4" id="KW-1003">Cell membrane</keyword>
<evidence type="ECO:0000256" key="4">
    <source>
        <dbReference type="ARBA" id="ARBA00022475"/>
    </source>
</evidence>
<dbReference type="GO" id="GO:0042910">
    <property type="term" value="F:xenobiotic transmembrane transporter activity"/>
    <property type="evidence" value="ECO:0007669"/>
    <property type="project" value="InterPro"/>
</dbReference>
<dbReference type="Proteomes" id="UP000032247">
    <property type="component" value="Unassembled WGS sequence"/>
</dbReference>
<dbReference type="PIRSF" id="PIRSF006603">
    <property type="entry name" value="DinF"/>
    <property type="match status" value="1"/>
</dbReference>
<feature type="transmembrane region" description="Helical" evidence="8">
    <location>
        <begin position="396"/>
        <end position="419"/>
    </location>
</feature>
<feature type="transmembrane region" description="Helical" evidence="8">
    <location>
        <begin position="142"/>
        <end position="162"/>
    </location>
</feature>
<evidence type="ECO:0000256" key="2">
    <source>
        <dbReference type="ARBA" id="ARBA00010199"/>
    </source>
</evidence>
<keyword evidence="3" id="KW-0813">Transport</keyword>
<comment type="caution">
    <text evidence="9">The sequence shown here is derived from an EMBL/GenBank/DDBJ whole genome shotgun (WGS) entry which is preliminary data.</text>
</comment>
<feature type="transmembrane region" description="Helical" evidence="8">
    <location>
        <begin position="96"/>
        <end position="122"/>
    </location>
</feature>
<dbReference type="InterPro" id="IPR048279">
    <property type="entry name" value="MdtK-like"/>
</dbReference>
<dbReference type="PATRIC" id="fig|1423.173.peg.1747"/>
<feature type="transmembrane region" description="Helical" evidence="8">
    <location>
        <begin position="431"/>
        <end position="449"/>
    </location>
</feature>
<comment type="subcellular location">
    <subcellularLocation>
        <location evidence="1">Cell membrane</location>
        <topology evidence="1">Multi-pass membrane protein</topology>
    </subcellularLocation>
</comment>
<evidence type="ECO:0000313" key="10">
    <source>
        <dbReference type="Proteomes" id="UP000032247"/>
    </source>
</evidence>
<evidence type="ECO:0008006" key="11">
    <source>
        <dbReference type="Google" id="ProtNLM"/>
    </source>
</evidence>
<sequence>METSQEPLVTQKKSKPSVWQSMSLFLVPLLLSNVLQSVGQLVGMMAVGRWLGVDAVAAVSSFFPLFFLLISFTIGIGSGSSILIGQAYGAKNEERLKAVVGTTLTFTFLLGVVLAVIGSIFTLDILRLMGTPENVIHVSANYARILFYAMPFMFLYFAYTTFLRGTGDSKTPFYTLIVSTVINIALLPVLILGMFGFPKLGIYGSAYATVISTIATFLVLMVYLRKRKHPLQFDKTVRRYLKMDKELLVLLLRLGVPASINMILVSLSEIAVISFVNHYGSNATAAYGVVNQVASYVQMPAVSLGIAVSIFAAQSIGANEFDRLKQVIRVGIWLNYIIGGVLIILIYVFSHQILSLFLTEQETLYIAHRLLMITLWSYLLFGNAQIISATMRASGTVLWPTVISIFAIWGVEVPVAFVLSHYTKLEILGVWVGYPAAFTVSLLLIYGYYQFVWKKKQITRLIQ</sequence>
<feature type="transmembrane region" description="Helical" evidence="8">
    <location>
        <begin position="174"/>
        <end position="196"/>
    </location>
</feature>
<reference evidence="9 10" key="1">
    <citation type="submission" date="2014-12" db="EMBL/GenBank/DDBJ databases">
        <title>Comparative genome analysis of Bacillus coagulans HM-08, Clostridium butyricum HM-68, Bacillus subtilis HM-66 and Bacillus licheniformis BL-09.</title>
        <authorList>
            <person name="Zhang H."/>
        </authorList>
    </citation>
    <scope>NUCLEOTIDE SEQUENCE [LARGE SCALE GENOMIC DNA]</scope>
    <source>
        <strain evidence="9 10">HM-66</strain>
    </source>
</reference>
<evidence type="ECO:0000256" key="1">
    <source>
        <dbReference type="ARBA" id="ARBA00004651"/>
    </source>
</evidence>
<evidence type="ECO:0000256" key="7">
    <source>
        <dbReference type="ARBA" id="ARBA00023136"/>
    </source>
</evidence>
<dbReference type="STRING" id="483913.AN935_09580"/>
<accession>A0A0D1IU54</accession>
<dbReference type="PANTHER" id="PTHR43549:SF3">
    <property type="entry name" value="MULTIDRUG RESISTANCE PROTEIN YPNP-RELATED"/>
    <property type="match status" value="1"/>
</dbReference>
<dbReference type="AlphaFoldDB" id="A0A0D1IU54"/>
<feature type="transmembrane region" description="Helical" evidence="8">
    <location>
        <begin position="366"/>
        <end position="384"/>
    </location>
</feature>